<dbReference type="InterPro" id="IPR021259">
    <property type="entry name" value="DUF2817"/>
</dbReference>
<sequence>MYRNNFSDSYADARKRFLDAARRRGCEVASHLNPCGPGAQGEDLAMDTAYFGDPEAPALLVLSSAMHGEEGYCGSGCQVALLEDEALLARARAGGVGVLLVHAVNAYGYSWGHRTNEDNIDLNRNFGDFSKPLPDNPHYRTLHPLLVPDAWPPSAPNEAAIQAFIEREGRQAYLEGMMKGQHSHPDGLFYGGAAPSWSNRTLRKVLRHYGEGRRRIGWVDYHTALGPYGHAEKIFVQNDPQAYQRARSWWGADVIAVYEPGSSTVEITGTALQAMLEECAQVPELTFMAMEYGTLPMDQVFLALRSDRWLAAHPDAPDAQRRALKAAHRAAFYPDADDWRGAVLGQSRVAILQAICGLSR</sequence>
<accession>A0A853G8V6</accession>
<keyword evidence="2" id="KW-1185">Reference proteome</keyword>
<comment type="caution">
    <text evidence="1">The sequence shown here is derived from an EMBL/GenBank/DDBJ whole genome shotgun (WGS) entry which is preliminary data.</text>
</comment>
<dbReference type="RefSeq" id="WP_180157716.1">
    <property type="nucleotide sequence ID" value="NZ_JACCEM010000010.1"/>
</dbReference>
<organism evidence="1 2">
    <name type="scientific">Parapusillimonas granuli</name>
    <dbReference type="NCBI Taxonomy" id="380911"/>
    <lineage>
        <taxon>Bacteria</taxon>
        <taxon>Pseudomonadati</taxon>
        <taxon>Pseudomonadota</taxon>
        <taxon>Betaproteobacteria</taxon>
        <taxon>Burkholderiales</taxon>
        <taxon>Alcaligenaceae</taxon>
        <taxon>Parapusillimonas</taxon>
    </lineage>
</organism>
<dbReference type="AlphaFoldDB" id="A0A853G8V6"/>
<dbReference type="Gene3D" id="3.40.630.10">
    <property type="entry name" value="Zn peptidases"/>
    <property type="match status" value="1"/>
</dbReference>
<evidence type="ECO:0000313" key="2">
    <source>
        <dbReference type="Proteomes" id="UP000559809"/>
    </source>
</evidence>
<protein>
    <submittedName>
        <fullName evidence="1">DUF2817 domain-containing protein</fullName>
    </submittedName>
</protein>
<evidence type="ECO:0000313" key="1">
    <source>
        <dbReference type="EMBL" id="NYT51126.1"/>
    </source>
</evidence>
<dbReference type="Pfam" id="PF10994">
    <property type="entry name" value="DUF2817"/>
    <property type="match status" value="1"/>
</dbReference>
<dbReference type="EMBL" id="JACCEM010000010">
    <property type="protein sequence ID" value="NYT51126.1"/>
    <property type="molecule type" value="Genomic_DNA"/>
</dbReference>
<reference evidence="1 2" key="1">
    <citation type="submission" date="2020-07" db="EMBL/GenBank/DDBJ databases">
        <title>Taxonomic revisions and descriptions of new bacterial species based on genomic comparisons in the high-G+C-content subgroup of the family Alcaligenaceae.</title>
        <authorList>
            <person name="Szabo A."/>
            <person name="Felfoldi T."/>
        </authorList>
    </citation>
    <scope>NUCLEOTIDE SEQUENCE [LARGE SCALE GENOMIC DNA]</scope>
    <source>
        <strain evidence="1 2">LMG 24012</strain>
    </source>
</reference>
<proteinExistence type="predicted"/>
<gene>
    <name evidence="1" type="ORF">H0A72_17570</name>
</gene>
<dbReference type="CDD" id="cd06233">
    <property type="entry name" value="M14-like"/>
    <property type="match status" value="1"/>
</dbReference>
<name>A0A853G8V6_9BURK</name>
<dbReference type="Proteomes" id="UP000559809">
    <property type="component" value="Unassembled WGS sequence"/>
</dbReference>
<dbReference type="SUPFAM" id="SSF53187">
    <property type="entry name" value="Zn-dependent exopeptidases"/>
    <property type="match status" value="1"/>
</dbReference>